<dbReference type="AlphaFoldDB" id="A0A931BG38"/>
<protein>
    <recommendedName>
        <fullName evidence="4">Lipoprotein</fullName>
    </recommendedName>
</protein>
<comment type="caution">
    <text evidence="2">The sequence shown here is derived from an EMBL/GenBank/DDBJ whole genome shotgun (WGS) entry which is preliminary data.</text>
</comment>
<feature type="signal peptide" evidence="1">
    <location>
        <begin position="1"/>
        <end position="15"/>
    </location>
</feature>
<name>A0A931BG38_9ACTN</name>
<proteinExistence type="predicted"/>
<organism evidence="2 3">
    <name type="scientific">Streptacidiphilus fuscans</name>
    <dbReference type="NCBI Taxonomy" id="2789292"/>
    <lineage>
        <taxon>Bacteria</taxon>
        <taxon>Bacillati</taxon>
        <taxon>Actinomycetota</taxon>
        <taxon>Actinomycetes</taxon>
        <taxon>Kitasatosporales</taxon>
        <taxon>Streptomycetaceae</taxon>
        <taxon>Streptacidiphilus</taxon>
    </lineage>
</organism>
<evidence type="ECO:0000313" key="2">
    <source>
        <dbReference type="EMBL" id="MBF9073508.1"/>
    </source>
</evidence>
<feature type="chain" id="PRO_5039504048" description="Lipoprotein" evidence="1">
    <location>
        <begin position="16"/>
        <end position="152"/>
    </location>
</feature>
<dbReference type="RefSeq" id="WP_196198353.1">
    <property type="nucleotide sequence ID" value="NZ_JADPRT010000023.1"/>
</dbReference>
<gene>
    <name evidence="2" type="ORF">I2501_36385</name>
</gene>
<dbReference type="GO" id="GO:0043448">
    <property type="term" value="P:alkane catabolic process"/>
    <property type="evidence" value="ECO:0007669"/>
    <property type="project" value="TreeGrafter"/>
</dbReference>
<dbReference type="Proteomes" id="UP000657385">
    <property type="component" value="Unassembled WGS sequence"/>
</dbReference>
<keyword evidence="1" id="KW-0732">Signal</keyword>
<accession>A0A931BG38</accession>
<reference evidence="2" key="1">
    <citation type="submission" date="2020-11" db="EMBL/GenBank/DDBJ databases">
        <title>Isolation and identification of active actinomycetes.</title>
        <authorList>
            <person name="Yu B."/>
        </authorList>
    </citation>
    <scope>NUCLEOTIDE SEQUENCE</scope>
    <source>
        <strain evidence="2">NEAU-YB345</strain>
    </source>
</reference>
<evidence type="ECO:0000313" key="3">
    <source>
        <dbReference type="Proteomes" id="UP000657385"/>
    </source>
</evidence>
<dbReference type="PANTHER" id="PTHR39335:SF1">
    <property type="entry name" value="BLL4220 PROTEIN"/>
    <property type="match status" value="1"/>
</dbReference>
<dbReference type="InterPro" id="IPR005297">
    <property type="entry name" value="Lipoprotein_repeat"/>
</dbReference>
<dbReference type="Pfam" id="PF03640">
    <property type="entry name" value="Lipoprotein_15"/>
    <property type="match status" value="2"/>
</dbReference>
<dbReference type="PANTHER" id="PTHR39335">
    <property type="entry name" value="BLL4220 PROTEIN"/>
    <property type="match status" value="1"/>
</dbReference>
<evidence type="ECO:0000256" key="1">
    <source>
        <dbReference type="SAM" id="SignalP"/>
    </source>
</evidence>
<sequence length="152" mass="15306">MAALAVALVPALVGAAPAPMPAPMPAPASSGPPFTVLVVDTDTQGRVLSDLDGLVLYHFDGDQPSTHVFGCTGSCLTTRHPLLTTPGTSLHLPPGVPGTLAATQRPDGVGDQVTYDGAPLYTYAGDQPGDTNGVAPGWHAAQVSHVTPPGLP</sequence>
<keyword evidence="3" id="KW-1185">Reference proteome</keyword>
<evidence type="ECO:0008006" key="4">
    <source>
        <dbReference type="Google" id="ProtNLM"/>
    </source>
</evidence>
<dbReference type="EMBL" id="JADPRT010000023">
    <property type="protein sequence ID" value="MBF9073508.1"/>
    <property type="molecule type" value="Genomic_DNA"/>
</dbReference>